<dbReference type="PANTHER" id="PTHR13228:SF3">
    <property type="entry name" value="CONSERVED OLIGOMERIC GOLGI COMPLEX SUBUNIT 5"/>
    <property type="match status" value="1"/>
</dbReference>
<keyword evidence="9" id="KW-1185">Reference proteome</keyword>
<dbReference type="RefSeq" id="XP_013901075.1">
    <property type="nucleotide sequence ID" value="XM_014045621.1"/>
</dbReference>
<sequence>MGKGSHSSEGHTTAQQMQTQQQQQLVPPPAGGAPDELLSLPKYRAFQAPDFNAAEFTSSVLATSRTSAHAQAEELRQGVRQLDAALAAAVVSRHSELLGHARRLLDADAGAQEVVLSVGSLQAAVRRVRAEVEGPYVAVLLQTRQLRSLHATIELLRALLLRLKLTSKLRQQLDAPPGQLDLAKAAKLLADVAAAPGGEQLDSVALAAADAPFLEQAGTSIRDQAQAALSDGMEAMSQAKVGAALQVFFNLGELRPAVDSVISRAVHELDKAARTALDSRHLSLSLGATAGGGGGPGGARGVALPQPGAVGSWQEKLWQGLRTVFDTLVAGGVAVWHLQRVAAKKRDPLSHVLFLDELVAGEAGGAVAQLPSAKYWYEALRVLSDALGAAAKPSKGGFVREALAGGYPKLVAALEAAFGRLQQDTRVRGVPPAVAPEQLQSLLAVAAPFRDVYLAAALGRLQDVVGGAYPGGGRALASPADVQKVIAAMHGELRGAGSSPQLAGQVAGVVGKALQQLAQRAEYMAAAGPELRTVALAPGGGGASAAQQRNIALASQLQEVHRSLITLLPRLPAPVTAALDAPLVALHVAALDAVSPIFRALVEAMEAKLGGMHALHQAHRDRGGDGVEGGMMDTSGFVADVAASLGFFRSEYLMRFAPPPVPTPSAPSATAQLCERSAGRLLAYFVRHAALLRPLSPAAKLQLAKDLAELQAGVGQSLWPLEALGPAVRGLRSFRALLFVEDAALDPSAPPLRDLPASVVLHHLFSR</sequence>
<dbReference type="PANTHER" id="PTHR13228">
    <property type="entry name" value="CONSERVED OLIGOMERIC GOLGI COMPLEX COMPONENT 5"/>
    <property type="match status" value="1"/>
</dbReference>
<feature type="domain" description="Conserved oligomeric Golgi complex subunit 5 N-terminal" evidence="6">
    <location>
        <begin position="45"/>
        <end position="169"/>
    </location>
</feature>
<keyword evidence="4" id="KW-0472">Membrane</keyword>
<evidence type="ECO:0000256" key="2">
    <source>
        <dbReference type="ARBA" id="ARBA00020974"/>
    </source>
</evidence>
<evidence type="ECO:0000313" key="8">
    <source>
        <dbReference type="EMBL" id="KIZ02056.1"/>
    </source>
</evidence>
<protein>
    <recommendedName>
        <fullName evidence="2">Conserved oligomeric Golgi complex subunit 5</fullName>
    </recommendedName>
</protein>
<proteinExistence type="predicted"/>
<dbReference type="GeneID" id="25738782"/>
<name>A0A0D2N8J2_9CHLO</name>
<gene>
    <name evidence="8" type="ORF">MNEG_5905</name>
</gene>
<dbReference type="Proteomes" id="UP000054498">
    <property type="component" value="Unassembled WGS sequence"/>
</dbReference>
<dbReference type="GO" id="GO:0017119">
    <property type="term" value="C:Golgi transport complex"/>
    <property type="evidence" value="ECO:0007669"/>
    <property type="project" value="InterPro"/>
</dbReference>
<dbReference type="InterPro" id="IPR019465">
    <property type="entry name" value="Cog5"/>
</dbReference>
<evidence type="ECO:0000259" key="6">
    <source>
        <dbReference type="Pfam" id="PF10392"/>
    </source>
</evidence>
<dbReference type="KEGG" id="mng:MNEG_5905"/>
<dbReference type="EMBL" id="KK101132">
    <property type="protein sequence ID" value="KIZ02056.1"/>
    <property type="molecule type" value="Genomic_DNA"/>
</dbReference>
<organism evidence="8 9">
    <name type="scientific">Monoraphidium neglectum</name>
    <dbReference type="NCBI Taxonomy" id="145388"/>
    <lineage>
        <taxon>Eukaryota</taxon>
        <taxon>Viridiplantae</taxon>
        <taxon>Chlorophyta</taxon>
        <taxon>core chlorophytes</taxon>
        <taxon>Chlorophyceae</taxon>
        <taxon>CS clade</taxon>
        <taxon>Sphaeropleales</taxon>
        <taxon>Selenastraceae</taxon>
        <taxon>Monoraphidium</taxon>
    </lineage>
</organism>
<feature type="compositionally biased region" description="Low complexity" evidence="5">
    <location>
        <begin position="12"/>
        <end position="24"/>
    </location>
</feature>
<evidence type="ECO:0000256" key="1">
    <source>
        <dbReference type="ARBA" id="ARBA00004395"/>
    </source>
</evidence>
<dbReference type="GO" id="GO:0000139">
    <property type="term" value="C:Golgi membrane"/>
    <property type="evidence" value="ECO:0007669"/>
    <property type="project" value="UniProtKB-SubCell"/>
</dbReference>
<comment type="subcellular location">
    <subcellularLocation>
        <location evidence="1">Golgi apparatus membrane</location>
        <topology evidence="1">Peripheral membrane protein</topology>
    </subcellularLocation>
</comment>
<dbReference type="InterPro" id="IPR048485">
    <property type="entry name" value="COG5_helical"/>
</dbReference>
<feature type="domain" description="Conserved oligomeric Golgi complex subunit 5 helical" evidence="7">
    <location>
        <begin position="201"/>
        <end position="418"/>
    </location>
</feature>
<dbReference type="STRING" id="145388.A0A0D2N8J2"/>
<reference evidence="8 9" key="1">
    <citation type="journal article" date="2013" name="BMC Genomics">
        <title>Reconstruction of the lipid metabolism for the microalga Monoraphidium neglectum from its genome sequence reveals characteristics suitable for biofuel production.</title>
        <authorList>
            <person name="Bogen C."/>
            <person name="Al-Dilaimi A."/>
            <person name="Albersmeier A."/>
            <person name="Wichmann J."/>
            <person name="Grundmann M."/>
            <person name="Rupp O."/>
            <person name="Lauersen K.J."/>
            <person name="Blifernez-Klassen O."/>
            <person name="Kalinowski J."/>
            <person name="Goesmann A."/>
            <person name="Mussgnug J.H."/>
            <person name="Kruse O."/>
        </authorList>
    </citation>
    <scope>NUCLEOTIDE SEQUENCE [LARGE SCALE GENOMIC DNA]</scope>
    <source>
        <strain evidence="8 9">SAG 48.87</strain>
    </source>
</reference>
<dbReference type="InterPro" id="IPR049176">
    <property type="entry name" value="COG5_N"/>
</dbReference>
<evidence type="ECO:0000256" key="5">
    <source>
        <dbReference type="SAM" id="MobiDB-lite"/>
    </source>
</evidence>
<evidence type="ECO:0000259" key="7">
    <source>
        <dbReference type="Pfam" id="PF20649"/>
    </source>
</evidence>
<dbReference type="OrthoDB" id="18786at2759"/>
<dbReference type="Pfam" id="PF20649">
    <property type="entry name" value="COG5_C"/>
    <property type="match status" value="1"/>
</dbReference>
<accession>A0A0D2N8J2</accession>
<evidence type="ECO:0000313" key="9">
    <source>
        <dbReference type="Proteomes" id="UP000054498"/>
    </source>
</evidence>
<dbReference type="GO" id="GO:0006891">
    <property type="term" value="P:intra-Golgi vesicle-mediated transport"/>
    <property type="evidence" value="ECO:0007669"/>
    <property type="project" value="InterPro"/>
</dbReference>
<feature type="region of interest" description="Disordered" evidence="5">
    <location>
        <begin position="1"/>
        <end position="37"/>
    </location>
</feature>
<evidence type="ECO:0000256" key="4">
    <source>
        <dbReference type="ARBA" id="ARBA00023136"/>
    </source>
</evidence>
<feature type="compositionally biased region" description="Polar residues" evidence="5">
    <location>
        <begin position="1"/>
        <end position="11"/>
    </location>
</feature>
<dbReference type="AlphaFoldDB" id="A0A0D2N8J2"/>
<dbReference type="Pfam" id="PF10392">
    <property type="entry name" value="COG5_N"/>
    <property type="match status" value="1"/>
</dbReference>
<keyword evidence="3" id="KW-0333">Golgi apparatus</keyword>
<evidence type="ECO:0000256" key="3">
    <source>
        <dbReference type="ARBA" id="ARBA00023034"/>
    </source>
</evidence>